<organism evidence="1 2">
    <name type="scientific">Paractinoplanes abujensis</name>
    <dbReference type="NCBI Taxonomy" id="882441"/>
    <lineage>
        <taxon>Bacteria</taxon>
        <taxon>Bacillati</taxon>
        <taxon>Actinomycetota</taxon>
        <taxon>Actinomycetes</taxon>
        <taxon>Micromonosporales</taxon>
        <taxon>Micromonosporaceae</taxon>
        <taxon>Paractinoplanes</taxon>
    </lineage>
</organism>
<reference evidence="1 2" key="1">
    <citation type="submission" date="2020-08" db="EMBL/GenBank/DDBJ databases">
        <title>Sequencing the genomes of 1000 actinobacteria strains.</title>
        <authorList>
            <person name="Klenk H.-P."/>
        </authorList>
    </citation>
    <scope>NUCLEOTIDE SEQUENCE [LARGE SCALE GENOMIC DNA]</scope>
    <source>
        <strain evidence="1 2">DSM 45518</strain>
    </source>
</reference>
<dbReference type="AlphaFoldDB" id="A0A7W7CQ06"/>
<proteinExistence type="predicted"/>
<evidence type="ECO:0000313" key="1">
    <source>
        <dbReference type="EMBL" id="MBB4692597.1"/>
    </source>
</evidence>
<gene>
    <name evidence="1" type="ORF">BKA14_002745</name>
</gene>
<sequence length="146" mass="16825">MLANILQALSLIGVVFALYFSSLQTRRLQKQIHLSNLYSRYEALHHANERYDAGLAMMFERPDLRPYIFERKKVDLTGDDLNRALIVADQMAGAVDHALRVGDRFPDDRHGDWTSVAQEMGRTPLFRMIVSEKPLDFPDLSKFFPN</sequence>
<keyword evidence="2" id="KW-1185">Reference proteome</keyword>
<accession>A0A7W7CQ06</accession>
<evidence type="ECO:0000313" key="2">
    <source>
        <dbReference type="Proteomes" id="UP000542742"/>
    </source>
</evidence>
<protein>
    <submittedName>
        <fullName evidence="1">Uncharacterized protein</fullName>
    </submittedName>
</protein>
<dbReference type="RefSeq" id="WP_184951294.1">
    <property type="nucleotide sequence ID" value="NZ_BOMC01000064.1"/>
</dbReference>
<dbReference type="EMBL" id="JACHMF010000001">
    <property type="protein sequence ID" value="MBB4692597.1"/>
    <property type="molecule type" value="Genomic_DNA"/>
</dbReference>
<dbReference type="Proteomes" id="UP000542742">
    <property type="component" value="Unassembled WGS sequence"/>
</dbReference>
<name>A0A7W7CQ06_9ACTN</name>
<comment type="caution">
    <text evidence="1">The sequence shown here is derived from an EMBL/GenBank/DDBJ whole genome shotgun (WGS) entry which is preliminary data.</text>
</comment>